<dbReference type="STRING" id="759272.G0S952"/>
<name>G0S952_CHATD</name>
<dbReference type="InterPro" id="IPR019410">
    <property type="entry name" value="Methyltransf_16"/>
</dbReference>
<dbReference type="OMA" id="LYENLDW"/>
<evidence type="ECO:0000313" key="2">
    <source>
        <dbReference type="Proteomes" id="UP000008066"/>
    </source>
</evidence>
<dbReference type="GO" id="GO:0005829">
    <property type="term" value="C:cytosol"/>
    <property type="evidence" value="ECO:0007669"/>
    <property type="project" value="TreeGrafter"/>
</dbReference>
<dbReference type="EMBL" id="GL988043">
    <property type="protein sequence ID" value="EGS19963.1"/>
    <property type="molecule type" value="Genomic_DNA"/>
</dbReference>
<evidence type="ECO:0000313" key="1">
    <source>
        <dbReference type="EMBL" id="EGS19963.1"/>
    </source>
</evidence>
<dbReference type="PANTHER" id="PTHR14614">
    <property type="entry name" value="HEPATOCELLULAR CARCINOMA-ASSOCIATED ANTIGEN"/>
    <property type="match status" value="1"/>
</dbReference>
<dbReference type="eggNOG" id="KOG2793">
    <property type="taxonomic scope" value="Eukaryota"/>
</dbReference>
<dbReference type="Proteomes" id="UP000008066">
    <property type="component" value="Unassembled WGS sequence"/>
</dbReference>
<protein>
    <submittedName>
        <fullName evidence="1">Uncharacterized protein</fullName>
    </submittedName>
</protein>
<dbReference type="Gene3D" id="3.40.50.150">
    <property type="entry name" value="Vaccinia Virus protein VP39"/>
    <property type="match status" value="1"/>
</dbReference>
<dbReference type="CDD" id="cd02440">
    <property type="entry name" value="AdoMet_MTases"/>
    <property type="match status" value="1"/>
</dbReference>
<gene>
    <name evidence="1" type="ORF">CTHT_0044580</name>
</gene>
<dbReference type="OrthoDB" id="413520at2759"/>
<dbReference type="HOGENOM" id="CLU_036731_0_0_1"/>
<proteinExistence type="predicted"/>
<dbReference type="GO" id="GO:0008757">
    <property type="term" value="F:S-adenosylmethionine-dependent methyltransferase activity"/>
    <property type="evidence" value="ECO:0007669"/>
    <property type="project" value="UniProtKB-ARBA"/>
</dbReference>
<dbReference type="PANTHER" id="PTHR14614:SF132">
    <property type="entry name" value="PROTEIN-LYSINE METHYLTRANSFERASE C42C1.13"/>
    <property type="match status" value="1"/>
</dbReference>
<dbReference type="AlphaFoldDB" id="G0S952"/>
<accession>G0S952</accession>
<organism evidence="2">
    <name type="scientific">Chaetomium thermophilum (strain DSM 1495 / CBS 144.50 / IMI 039719)</name>
    <name type="common">Thermochaetoides thermophila</name>
    <dbReference type="NCBI Taxonomy" id="759272"/>
    <lineage>
        <taxon>Eukaryota</taxon>
        <taxon>Fungi</taxon>
        <taxon>Dikarya</taxon>
        <taxon>Ascomycota</taxon>
        <taxon>Pezizomycotina</taxon>
        <taxon>Sordariomycetes</taxon>
        <taxon>Sordariomycetidae</taxon>
        <taxon>Sordariales</taxon>
        <taxon>Chaetomiaceae</taxon>
        <taxon>Thermochaetoides</taxon>
    </lineage>
</organism>
<sequence>MHYIKLLRPPEVEEGRAKGSRQPSLKIVLAITTDLGDAYLSPRDPIPLSVIGAYVEKKDGRERLVPVSLPLILPHGTISQDAPKWQAGMRVLKFSVALPLQPLKTVQIRPFSPQLTALSTGDICAAKQGLIMAAYSDVTQPGGLLAPSVCFRSLRLPVAGQLLQFEEDIGDSIARHIWDGGVVTVSLLADMCLESSGRTGRNILPAVRSILTDSSQGPLNILEIGCGIGVLGIGLARTLSLRHNAGTTRVLMTDLPEAEEKARANIARQIGAQGAGLVDLDFEPLDWEDGKNGVFGEKVQSRSWNLVVVSDCTYNTDTLLPLVKTFSAIRRHSASQSLGDNRPVETKIFLATKPRHSSERAFFKLMSDDGWITKEQAALPLPMLDGEQQSVELYLFEKMQS</sequence>
<reference evidence="1 2" key="1">
    <citation type="journal article" date="2011" name="Cell">
        <title>Insight into structure and assembly of the nuclear pore complex by utilizing the genome of a eukaryotic thermophile.</title>
        <authorList>
            <person name="Amlacher S."/>
            <person name="Sarges P."/>
            <person name="Flemming D."/>
            <person name="van Noort V."/>
            <person name="Kunze R."/>
            <person name="Devos D.P."/>
            <person name="Arumugam M."/>
            <person name="Bork P."/>
            <person name="Hurt E."/>
        </authorList>
    </citation>
    <scope>NUCLEOTIDE SEQUENCE [LARGE SCALE GENOMIC DNA]</scope>
    <source>
        <strain evidence="2">DSM 1495 / CBS 144.50 / IMI 039719</strain>
    </source>
</reference>
<dbReference type="InterPro" id="IPR029063">
    <property type="entry name" value="SAM-dependent_MTases_sf"/>
</dbReference>
<keyword evidence="2" id="KW-1185">Reference proteome</keyword>
<dbReference type="GeneID" id="18258496"/>
<dbReference type="KEGG" id="cthr:CTHT_0044580"/>
<dbReference type="SUPFAM" id="SSF53335">
    <property type="entry name" value="S-adenosyl-L-methionine-dependent methyltransferases"/>
    <property type="match status" value="1"/>
</dbReference>
<dbReference type="RefSeq" id="XP_006694848.1">
    <property type="nucleotide sequence ID" value="XM_006694785.1"/>
</dbReference>
<dbReference type="Pfam" id="PF10294">
    <property type="entry name" value="Methyltransf_16"/>
    <property type="match status" value="1"/>
</dbReference>